<organism evidence="1 2">
    <name type="scientific">Sphingomonas prati</name>
    <dbReference type="NCBI Taxonomy" id="1843237"/>
    <lineage>
        <taxon>Bacteria</taxon>
        <taxon>Pseudomonadati</taxon>
        <taxon>Pseudomonadota</taxon>
        <taxon>Alphaproteobacteria</taxon>
        <taxon>Sphingomonadales</taxon>
        <taxon>Sphingomonadaceae</taxon>
        <taxon>Sphingomonas</taxon>
    </lineage>
</organism>
<protein>
    <recommendedName>
        <fullName evidence="3">DUF937 domain-containing protein</fullName>
    </recommendedName>
</protein>
<evidence type="ECO:0000313" key="1">
    <source>
        <dbReference type="EMBL" id="MBB5730840.1"/>
    </source>
</evidence>
<dbReference type="AlphaFoldDB" id="A0A7W9BVM0"/>
<dbReference type="RefSeq" id="WP_229674138.1">
    <property type="nucleotide sequence ID" value="NZ_BMJP01000008.1"/>
</dbReference>
<dbReference type="EMBL" id="JACIJR010000010">
    <property type="protein sequence ID" value="MBB5730840.1"/>
    <property type="molecule type" value="Genomic_DNA"/>
</dbReference>
<sequence>MLAHDAGLANPILATEFQYAAALCVRLILLLQDPSVSAVVDAHHTEDLTMNLNDLLPNGGIEALASQLGVPAEQARRGAEALLPSVLGGMGDNSAGLETHVDALGGAELAQNVVGAEPTQIDRGNQLLGGIFGSKDVSRQVAGHAAESSGLDPALLKQMLPILAMLVAGHLSGRSGGQQGGLGGILGSVLGGLGGGATAGGGALGGGLGGGLGGILGSILGGRR</sequence>
<dbReference type="Proteomes" id="UP000546701">
    <property type="component" value="Unassembled WGS sequence"/>
</dbReference>
<dbReference type="InterPro" id="IPR009282">
    <property type="entry name" value="DUF937"/>
</dbReference>
<proteinExistence type="predicted"/>
<keyword evidence="2" id="KW-1185">Reference proteome</keyword>
<dbReference type="Pfam" id="PF06078">
    <property type="entry name" value="DUF937"/>
    <property type="match status" value="1"/>
</dbReference>
<name>A0A7W9BVM0_9SPHN</name>
<gene>
    <name evidence="1" type="ORF">FHS99_003347</name>
</gene>
<accession>A0A7W9BVM0</accession>
<comment type="caution">
    <text evidence="1">The sequence shown here is derived from an EMBL/GenBank/DDBJ whole genome shotgun (WGS) entry which is preliminary data.</text>
</comment>
<evidence type="ECO:0000313" key="2">
    <source>
        <dbReference type="Proteomes" id="UP000546701"/>
    </source>
</evidence>
<reference evidence="1 2" key="1">
    <citation type="submission" date="2020-08" db="EMBL/GenBank/DDBJ databases">
        <title>Genomic Encyclopedia of Type Strains, Phase IV (KMG-IV): sequencing the most valuable type-strain genomes for metagenomic binning, comparative biology and taxonomic classification.</title>
        <authorList>
            <person name="Goeker M."/>
        </authorList>
    </citation>
    <scope>NUCLEOTIDE SEQUENCE [LARGE SCALE GENOMIC DNA]</scope>
    <source>
        <strain evidence="1 2">DSM 103336</strain>
    </source>
</reference>
<evidence type="ECO:0008006" key="3">
    <source>
        <dbReference type="Google" id="ProtNLM"/>
    </source>
</evidence>